<comment type="subunit">
    <text evidence="3">The glycine cleavage system is composed of four proteins: P, T, L and H.</text>
</comment>
<reference evidence="6" key="1">
    <citation type="journal article" date="2019" name="Int. J. Syst. Evol. Microbiol.">
        <title>The Global Catalogue of Microorganisms (GCM) 10K type strain sequencing project: providing services to taxonomists for standard genome sequencing and annotation.</title>
        <authorList>
            <consortium name="The Broad Institute Genomics Platform"/>
            <consortium name="The Broad Institute Genome Sequencing Center for Infectious Disease"/>
            <person name="Wu L."/>
            <person name="Ma J."/>
        </authorList>
    </citation>
    <scope>NUCLEOTIDE SEQUENCE [LARGE SCALE GENOMIC DNA]</scope>
    <source>
        <strain evidence="6">JCM 18410</strain>
    </source>
</reference>
<dbReference type="InterPro" id="IPR003016">
    <property type="entry name" value="2-oxoA_DH_lipoyl-BS"/>
</dbReference>
<organism evidence="5 6">
    <name type="scientific">Streptomyces similanensis</name>
    <dbReference type="NCBI Taxonomy" id="1274988"/>
    <lineage>
        <taxon>Bacteria</taxon>
        <taxon>Bacillati</taxon>
        <taxon>Actinomycetota</taxon>
        <taxon>Actinomycetes</taxon>
        <taxon>Kitasatosporales</taxon>
        <taxon>Streptomycetaceae</taxon>
        <taxon>Streptomyces</taxon>
    </lineage>
</organism>
<evidence type="ECO:0000259" key="4">
    <source>
        <dbReference type="PROSITE" id="PS50968"/>
    </source>
</evidence>
<dbReference type="NCBIfam" id="TIGR00527">
    <property type="entry name" value="gcvH"/>
    <property type="match status" value="1"/>
</dbReference>
<dbReference type="InterPro" id="IPR000089">
    <property type="entry name" value="Biotin_lipoyl"/>
</dbReference>
<feature type="modified residue" description="N6-lipoyllysine" evidence="3">
    <location>
        <position position="64"/>
    </location>
</feature>
<dbReference type="SUPFAM" id="SSF51230">
    <property type="entry name" value="Single hybrid motif"/>
    <property type="match status" value="1"/>
</dbReference>
<comment type="caution">
    <text evidence="5">The sequence shown here is derived from an EMBL/GenBank/DDBJ whole genome shotgun (WGS) entry which is preliminary data.</text>
</comment>
<sequence>MSNPQQLRYSKEHEWLSPARDGVATVGITEFAANALGDVVFAQLPEVGSTVAAGETCGELESTKSVSDLYSPVAGEVTEINQDVVDDPSLVNSAPFEDGWLFRVRLTEEPADLMSADEYAAQNAG</sequence>
<dbReference type="PROSITE" id="PS00189">
    <property type="entry name" value="LIPOYL"/>
    <property type="match status" value="1"/>
</dbReference>
<dbReference type="NCBIfam" id="NF002270">
    <property type="entry name" value="PRK01202.1"/>
    <property type="match status" value="1"/>
</dbReference>
<proteinExistence type="inferred from homology"/>
<keyword evidence="2 3" id="KW-0450">Lipoyl</keyword>
<comment type="similarity">
    <text evidence="1 3">Belongs to the GcvH family.</text>
</comment>
<dbReference type="RefSeq" id="WP_164589431.1">
    <property type="nucleotide sequence ID" value="NZ_BAABKC010000025.1"/>
</dbReference>
<accession>A0ABP9K2Z9</accession>
<evidence type="ECO:0000256" key="2">
    <source>
        <dbReference type="ARBA" id="ARBA00022823"/>
    </source>
</evidence>
<evidence type="ECO:0000256" key="3">
    <source>
        <dbReference type="HAMAP-Rule" id="MF_00272"/>
    </source>
</evidence>
<dbReference type="HAMAP" id="MF_00272">
    <property type="entry name" value="GcvH"/>
    <property type="match status" value="1"/>
</dbReference>
<name>A0ABP9K2Z9_9ACTN</name>
<dbReference type="PANTHER" id="PTHR11715">
    <property type="entry name" value="GLYCINE CLEAVAGE SYSTEM H PROTEIN"/>
    <property type="match status" value="1"/>
</dbReference>
<dbReference type="InterPro" id="IPR017453">
    <property type="entry name" value="GCV_H_sub"/>
</dbReference>
<dbReference type="InterPro" id="IPR033753">
    <property type="entry name" value="GCV_H/Fam206"/>
</dbReference>
<evidence type="ECO:0000313" key="5">
    <source>
        <dbReference type="EMBL" id="GAA5050268.1"/>
    </source>
</evidence>
<dbReference type="Pfam" id="PF01597">
    <property type="entry name" value="GCV_H"/>
    <property type="match status" value="1"/>
</dbReference>
<dbReference type="Proteomes" id="UP001500124">
    <property type="component" value="Unassembled WGS sequence"/>
</dbReference>
<keyword evidence="6" id="KW-1185">Reference proteome</keyword>
<comment type="cofactor">
    <cofactor evidence="3">
        <name>(R)-lipoate</name>
        <dbReference type="ChEBI" id="CHEBI:83088"/>
    </cofactor>
    <text evidence="3">Binds 1 lipoyl cofactor covalently.</text>
</comment>
<evidence type="ECO:0000313" key="6">
    <source>
        <dbReference type="Proteomes" id="UP001500124"/>
    </source>
</evidence>
<evidence type="ECO:0000256" key="1">
    <source>
        <dbReference type="ARBA" id="ARBA00009249"/>
    </source>
</evidence>
<feature type="domain" description="Lipoyl-binding" evidence="4">
    <location>
        <begin position="23"/>
        <end position="105"/>
    </location>
</feature>
<dbReference type="CDD" id="cd06848">
    <property type="entry name" value="GCS_H"/>
    <property type="match status" value="1"/>
</dbReference>
<dbReference type="EMBL" id="BAABKC010000025">
    <property type="protein sequence ID" value="GAA5050268.1"/>
    <property type="molecule type" value="Genomic_DNA"/>
</dbReference>
<dbReference type="InterPro" id="IPR002930">
    <property type="entry name" value="GCV_H"/>
</dbReference>
<gene>
    <name evidence="5" type="primary">gcvH_1</name>
    <name evidence="3" type="synonym">gcvH</name>
    <name evidence="5" type="ORF">GCM10023336_17870</name>
</gene>
<protein>
    <recommendedName>
        <fullName evidence="3">Glycine cleavage system H protein</fullName>
    </recommendedName>
</protein>
<dbReference type="PANTHER" id="PTHR11715:SF3">
    <property type="entry name" value="GLYCINE CLEAVAGE SYSTEM H PROTEIN-RELATED"/>
    <property type="match status" value="1"/>
</dbReference>
<dbReference type="PROSITE" id="PS50968">
    <property type="entry name" value="BIOTINYL_LIPOYL"/>
    <property type="match status" value="1"/>
</dbReference>
<comment type="function">
    <text evidence="3">The glycine cleavage system catalyzes the degradation of glycine. The H protein shuttles the methylamine group of glycine from the P protein to the T protein.</text>
</comment>
<dbReference type="Gene3D" id="2.40.50.100">
    <property type="match status" value="1"/>
</dbReference>
<dbReference type="InterPro" id="IPR011053">
    <property type="entry name" value="Single_hybrid_motif"/>
</dbReference>